<feature type="transmembrane region" description="Helical" evidence="1">
    <location>
        <begin position="82"/>
        <end position="107"/>
    </location>
</feature>
<organism evidence="3">
    <name type="scientific">freshwater metagenome</name>
    <dbReference type="NCBI Taxonomy" id="449393"/>
    <lineage>
        <taxon>unclassified sequences</taxon>
        <taxon>metagenomes</taxon>
        <taxon>ecological metagenomes</taxon>
    </lineage>
</organism>
<dbReference type="AlphaFoldDB" id="A0A6J7CT94"/>
<protein>
    <submittedName>
        <fullName evidence="3">Unannotated protein</fullName>
    </submittedName>
</protein>
<gene>
    <name evidence="2" type="ORF">UFOPK3164_01491</name>
    <name evidence="3" type="ORF">UFOPK3427_00186</name>
    <name evidence="4" type="ORF">UFOPK4112_01055</name>
</gene>
<feature type="transmembrane region" description="Helical" evidence="1">
    <location>
        <begin position="143"/>
        <end position="164"/>
    </location>
</feature>
<feature type="transmembrane region" description="Helical" evidence="1">
    <location>
        <begin position="384"/>
        <end position="403"/>
    </location>
</feature>
<proteinExistence type="predicted"/>
<keyword evidence="1" id="KW-0472">Membrane</keyword>
<keyword evidence="1" id="KW-1133">Transmembrane helix</keyword>
<feature type="transmembrane region" description="Helical" evidence="1">
    <location>
        <begin position="119"/>
        <end position="137"/>
    </location>
</feature>
<feature type="transmembrane region" description="Helical" evidence="1">
    <location>
        <begin position="12"/>
        <end position="31"/>
    </location>
</feature>
<sequence length="904" mass="97279">MKRLISSRADWWAVAVLTSISSLLFVVPSILGHPPVAGDNLIQNFPLRVLSGKIMATGHIPQWNTLAYSGTPLMGGLNAGSLYPLTFLFIVLPGALAWVLNLIACYVAAALGVYALTRWLGINVVPAFLGAVTYTFMGMMVGQLVHLGVIQGQGLIPWVVLLMLMTTKRLQNADTSLGMMQVLRGATWPLLGLVGVVAFIFLTGEPRSIVEFETVGVLVFLYCVWWAERGIDRPRRFLVACALGVATMWGVAISAIQLLPGYAFIGISQRSNLTETFFGSGSIRFEKTVLFLIPDFFGGSGIFHQPSYFIDYNLPEVSGYVGMIGLAALFAAATQLFGPHRKEIPRWIGLFVVMAVVGLVFAWGEFTPFIHVMSKIPLINKTRLQSRNLAIVDLAAAVLVAWFVQHLIAGERSKISLDGWRKWVTLSPLFGALLVGVLVLVWPFGTERWFGALPNQAVEGHFLFWWITVSLVIIVASILILTKGFRLGTKVRQRVVVGFVVVDAAFFMLACTTGLAISSVPAEPSPSYAASQLGTSGRFALVDTENRHWDQFIPLGQPNTNVFTNLPSIQGYGSLIGQSYGDATGAHLANNLDACGLSDGSYRQLRLDTLVVANWELAPQIVALENGVPVNLPVSTPPACPHEPPVAQGSERRFYFGQSLALSSAFFIARSSSVMNDTSIANSFHVQAISSNGKVSELSQQITPTSTGWAITFPAHPDAVGLVVTGPVSKVMDTSTVTDTSGSIYSLNGEFQGALDRASWSLVSTSGTLQTFRTTRHLVPWVYLSGAGSGSRVLSSVNTITGSQTNVVHLEQAGTLVRSEAFLPGWSATVTPVQGGATTSAPVIAHDLVQSVNLPPGDWSVTLSYQAPRLKVGEIITGVGLGAFVLVIASVFVGFLRRRSHSRA</sequence>
<dbReference type="EMBL" id="CAFABE010000095">
    <property type="protein sequence ID" value="CAB4833566.1"/>
    <property type="molecule type" value="Genomic_DNA"/>
</dbReference>
<keyword evidence="1" id="KW-0812">Transmembrane</keyword>
<accession>A0A6J7CT94</accession>
<feature type="transmembrane region" description="Helical" evidence="1">
    <location>
        <begin position="462"/>
        <end position="482"/>
    </location>
</feature>
<evidence type="ECO:0000313" key="2">
    <source>
        <dbReference type="EMBL" id="CAB4833566.1"/>
    </source>
</evidence>
<reference evidence="3" key="1">
    <citation type="submission" date="2020-05" db="EMBL/GenBank/DDBJ databases">
        <authorList>
            <person name="Chiriac C."/>
            <person name="Salcher M."/>
            <person name="Ghai R."/>
            <person name="Kavagutti S V."/>
        </authorList>
    </citation>
    <scope>NUCLEOTIDE SEQUENCE</scope>
</reference>
<feature type="transmembrane region" description="Helical" evidence="1">
    <location>
        <begin position="344"/>
        <end position="364"/>
    </location>
</feature>
<feature type="transmembrane region" description="Helical" evidence="1">
    <location>
        <begin position="494"/>
        <end position="517"/>
    </location>
</feature>
<dbReference type="EMBL" id="CAFBLT010000001">
    <property type="protein sequence ID" value="CAB4860990.1"/>
    <property type="molecule type" value="Genomic_DNA"/>
</dbReference>
<evidence type="ECO:0000256" key="1">
    <source>
        <dbReference type="SAM" id="Phobius"/>
    </source>
</evidence>
<dbReference type="EMBL" id="CAFBPM010000009">
    <property type="protein sequence ID" value="CAB5023430.1"/>
    <property type="molecule type" value="Genomic_DNA"/>
</dbReference>
<feature type="transmembrane region" description="Helical" evidence="1">
    <location>
        <begin position="237"/>
        <end position="259"/>
    </location>
</feature>
<name>A0A6J7CT94_9ZZZZ</name>
<feature type="transmembrane region" description="Helical" evidence="1">
    <location>
        <begin position="875"/>
        <end position="896"/>
    </location>
</feature>
<feature type="transmembrane region" description="Helical" evidence="1">
    <location>
        <begin position="423"/>
        <end position="442"/>
    </location>
</feature>
<feature type="transmembrane region" description="Helical" evidence="1">
    <location>
        <begin position="317"/>
        <end position="337"/>
    </location>
</feature>
<feature type="transmembrane region" description="Helical" evidence="1">
    <location>
        <begin position="208"/>
        <end position="225"/>
    </location>
</feature>
<feature type="transmembrane region" description="Helical" evidence="1">
    <location>
        <begin position="185"/>
        <end position="202"/>
    </location>
</feature>
<evidence type="ECO:0000313" key="3">
    <source>
        <dbReference type="EMBL" id="CAB4860990.1"/>
    </source>
</evidence>
<evidence type="ECO:0000313" key="4">
    <source>
        <dbReference type="EMBL" id="CAB5023430.1"/>
    </source>
</evidence>